<dbReference type="AlphaFoldDB" id="A0A7J6QEJ6"/>
<evidence type="ECO:0000256" key="1">
    <source>
        <dbReference type="SAM" id="MobiDB-lite"/>
    </source>
</evidence>
<organism evidence="2 3">
    <name type="scientific">Perkinsus olseni</name>
    <name type="common">Perkinsus atlanticus</name>
    <dbReference type="NCBI Taxonomy" id="32597"/>
    <lineage>
        <taxon>Eukaryota</taxon>
        <taxon>Sar</taxon>
        <taxon>Alveolata</taxon>
        <taxon>Perkinsozoa</taxon>
        <taxon>Perkinsea</taxon>
        <taxon>Perkinsida</taxon>
        <taxon>Perkinsidae</taxon>
        <taxon>Perkinsus</taxon>
    </lineage>
</organism>
<evidence type="ECO:0000313" key="2">
    <source>
        <dbReference type="EMBL" id="KAF4706662.1"/>
    </source>
</evidence>
<gene>
    <name evidence="2" type="ORF">FOZ62_025164</name>
</gene>
<dbReference type="EMBL" id="JABANM010030203">
    <property type="protein sequence ID" value="KAF4706662.1"/>
    <property type="molecule type" value="Genomic_DNA"/>
</dbReference>
<name>A0A7J6QEJ6_PEROL</name>
<protein>
    <submittedName>
        <fullName evidence="2">Uncharacterized protein</fullName>
    </submittedName>
</protein>
<accession>A0A7J6QEJ6</accession>
<feature type="region of interest" description="Disordered" evidence="1">
    <location>
        <begin position="29"/>
        <end position="54"/>
    </location>
</feature>
<proteinExistence type="predicted"/>
<evidence type="ECO:0000313" key="3">
    <source>
        <dbReference type="Proteomes" id="UP000574390"/>
    </source>
</evidence>
<reference evidence="2 3" key="1">
    <citation type="submission" date="2020-04" db="EMBL/GenBank/DDBJ databases">
        <title>Perkinsus olseni comparative genomics.</title>
        <authorList>
            <person name="Bogema D.R."/>
        </authorList>
    </citation>
    <scope>NUCLEOTIDE SEQUENCE [LARGE SCALE GENOMIC DNA]</scope>
    <source>
        <strain evidence="2">ATCC PRA-205</strain>
    </source>
</reference>
<comment type="caution">
    <text evidence="2">The sequence shown here is derived from an EMBL/GenBank/DDBJ whole genome shotgun (WGS) entry which is preliminary data.</text>
</comment>
<dbReference type="Proteomes" id="UP000574390">
    <property type="component" value="Unassembled WGS sequence"/>
</dbReference>
<feature type="region of interest" description="Disordered" evidence="1">
    <location>
        <begin position="136"/>
        <end position="171"/>
    </location>
</feature>
<feature type="compositionally biased region" description="Low complexity" evidence="1">
    <location>
        <begin position="159"/>
        <end position="171"/>
    </location>
</feature>
<sequence length="210" mass="23603">MVSSDGVISPEGNRTQAPLALLTDIYHQRNRGLRRPSPQTSRRRSSPVYQQPLRRIESAPAWGPLTTSYVTTPRRSRHDHLRRYNSCQPTRRTPRSIEYGAGRVMSARSATMRREGSRAHRTTYMATPQPLRPCAQRHTAWPHHSPGKPLPTLLEPEWSSRSTGSSSGGVVSAWSDLGDRDAVPIEGQIRPVITYTHHCACGGYVFRKEL</sequence>